<gene>
    <name evidence="1" type="ORF">S12H4_05898</name>
</gene>
<name>X1RT52_9ZZZZ</name>
<dbReference type="EMBL" id="BARW01002007">
    <property type="protein sequence ID" value="GAI66375.1"/>
    <property type="molecule type" value="Genomic_DNA"/>
</dbReference>
<proteinExistence type="predicted"/>
<comment type="caution">
    <text evidence="1">The sequence shown here is derived from an EMBL/GenBank/DDBJ whole genome shotgun (WGS) entry which is preliminary data.</text>
</comment>
<reference evidence="1" key="1">
    <citation type="journal article" date="2014" name="Front. Microbiol.">
        <title>High frequency of phylogenetically diverse reductive dehalogenase-homologous genes in deep subseafloor sedimentary metagenomes.</title>
        <authorList>
            <person name="Kawai M."/>
            <person name="Futagami T."/>
            <person name="Toyoda A."/>
            <person name="Takaki Y."/>
            <person name="Nishi S."/>
            <person name="Hori S."/>
            <person name="Arai W."/>
            <person name="Tsubouchi T."/>
            <person name="Morono Y."/>
            <person name="Uchiyama I."/>
            <person name="Ito T."/>
            <person name="Fujiyama A."/>
            <person name="Inagaki F."/>
            <person name="Takami H."/>
        </authorList>
    </citation>
    <scope>NUCLEOTIDE SEQUENCE</scope>
    <source>
        <strain evidence="1">Expedition CK06-06</strain>
    </source>
</reference>
<feature type="non-terminal residue" evidence="1">
    <location>
        <position position="45"/>
    </location>
</feature>
<protein>
    <submittedName>
        <fullName evidence="1">Uncharacterized protein</fullName>
    </submittedName>
</protein>
<sequence>MKQTVFLIVNAQSGDCRLRRTPSAGPTEYVFQVDLEIPDNPVPVV</sequence>
<dbReference type="AlphaFoldDB" id="X1RT52"/>
<accession>X1RT52</accession>
<evidence type="ECO:0000313" key="1">
    <source>
        <dbReference type="EMBL" id="GAI66375.1"/>
    </source>
</evidence>
<organism evidence="1">
    <name type="scientific">marine sediment metagenome</name>
    <dbReference type="NCBI Taxonomy" id="412755"/>
    <lineage>
        <taxon>unclassified sequences</taxon>
        <taxon>metagenomes</taxon>
        <taxon>ecological metagenomes</taxon>
    </lineage>
</organism>